<gene>
    <name evidence="3" type="ORF">CXK94_20210</name>
</gene>
<evidence type="ECO:0000313" key="4">
    <source>
        <dbReference type="Proteomes" id="UP000236023"/>
    </source>
</evidence>
<dbReference type="Gene3D" id="3.30.530.20">
    <property type="match status" value="1"/>
</dbReference>
<proteinExistence type="inferred from homology"/>
<dbReference type="Proteomes" id="UP000236023">
    <property type="component" value="Unassembled WGS sequence"/>
</dbReference>
<reference evidence="3 4" key="1">
    <citation type="submission" date="2018-01" db="EMBL/GenBank/DDBJ databases">
        <title>Denitrification phenotypes of diverse strains of Pseudomonas stutzeri.</title>
        <authorList>
            <person name="Milligan D.A."/>
            <person name="Bergaust L."/>
            <person name="Bakken L.R."/>
            <person name="Frostegard A."/>
        </authorList>
    </citation>
    <scope>NUCLEOTIDE SEQUENCE [LARGE SCALE GENOMIC DNA]</scope>
    <source>
        <strain evidence="3 4">24a75</strain>
    </source>
</reference>
<dbReference type="Pfam" id="PF08327">
    <property type="entry name" value="AHSA1"/>
    <property type="match status" value="1"/>
</dbReference>
<dbReference type="InterPro" id="IPR013538">
    <property type="entry name" value="ASHA1/2-like_C"/>
</dbReference>
<dbReference type="InterPro" id="IPR023393">
    <property type="entry name" value="START-like_dom_sf"/>
</dbReference>
<dbReference type="AlphaFoldDB" id="A0A2N8STA7"/>
<comment type="similarity">
    <text evidence="1">Belongs to the AHA1 family.</text>
</comment>
<name>A0A2N8STA7_STUST</name>
<evidence type="ECO:0000259" key="2">
    <source>
        <dbReference type="Pfam" id="PF08327"/>
    </source>
</evidence>
<evidence type="ECO:0000256" key="1">
    <source>
        <dbReference type="ARBA" id="ARBA00006817"/>
    </source>
</evidence>
<feature type="domain" description="Activator of Hsp90 ATPase homologue 1/2-like C-terminal" evidence="2">
    <location>
        <begin position="22"/>
        <end position="143"/>
    </location>
</feature>
<comment type="caution">
    <text evidence="3">The sequence shown here is derived from an EMBL/GenBank/DDBJ whole genome shotgun (WGS) entry which is preliminary data.</text>
</comment>
<accession>A0A2N8STA7</accession>
<dbReference type="RefSeq" id="WP_102895640.1">
    <property type="nucleotide sequence ID" value="NZ_JAMOHU010000029.1"/>
</dbReference>
<dbReference type="EMBL" id="POUT01000016">
    <property type="protein sequence ID" value="PNG05683.1"/>
    <property type="molecule type" value="Genomic_DNA"/>
</dbReference>
<protein>
    <submittedName>
        <fullName evidence="3">ATPase</fullName>
    </submittedName>
</protein>
<dbReference type="SUPFAM" id="SSF55961">
    <property type="entry name" value="Bet v1-like"/>
    <property type="match status" value="1"/>
</dbReference>
<dbReference type="CDD" id="cd07814">
    <property type="entry name" value="SRPBCC_CalC_Aha1-like"/>
    <property type="match status" value="1"/>
</dbReference>
<organism evidence="3 4">
    <name type="scientific">Stutzerimonas stutzeri</name>
    <name type="common">Pseudomonas stutzeri</name>
    <dbReference type="NCBI Taxonomy" id="316"/>
    <lineage>
        <taxon>Bacteria</taxon>
        <taxon>Pseudomonadati</taxon>
        <taxon>Pseudomonadota</taxon>
        <taxon>Gammaproteobacteria</taxon>
        <taxon>Pseudomonadales</taxon>
        <taxon>Pseudomonadaceae</taxon>
        <taxon>Stutzerimonas</taxon>
    </lineage>
</organism>
<sequence>MPMPPDLSSRPFRLTVERRLRLSAKTLFKAWTEELDRWFAVPASVLMKPQVDAPFYFATDFEGKLHPHYGRFLKLEAPRLIELTWVNGEDGTKGAETVVTLEFTPQDDGTLVKLVHAGFPDEASRDRHEQAWPLVLAQLEKRMGEHA</sequence>
<evidence type="ECO:0000313" key="3">
    <source>
        <dbReference type="EMBL" id="PNG05683.1"/>
    </source>
</evidence>